<proteinExistence type="predicted"/>
<keyword evidence="1" id="KW-0472">Membrane</keyword>
<dbReference type="EMBL" id="CAFABA010000133">
    <property type="protein sequence ID" value="CAB4835577.1"/>
    <property type="molecule type" value="Genomic_DNA"/>
</dbReference>
<protein>
    <submittedName>
        <fullName evidence="3">Unannotated protein</fullName>
    </submittedName>
</protein>
<evidence type="ECO:0000313" key="3">
    <source>
        <dbReference type="EMBL" id="CAB4835577.1"/>
    </source>
</evidence>
<dbReference type="EMBL" id="CAEZYR010000115">
    <property type="protein sequence ID" value="CAB4762463.1"/>
    <property type="molecule type" value="Genomic_DNA"/>
</dbReference>
<keyword evidence="1" id="KW-1133">Transmembrane helix</keyword>
<keyword evidence="1" id="KW-0812">Transmembrane</keyword>
<organism evidence="3">
    <name type="scientific">freshwater metagenome</name>
    <dbReference type="NCBI Taxonomy" id="449393"/>
    <lineage>
        <taxon>unclassified sequences</taxon>
        <taxon>metagenomes</taxon>
        <taxon>ecological metagenomes</taxon>
    </lineage>
</organism>
<evidence type="ECO:0000313" key="2">
    <source>
        <dbReference type="EMBL" id="CAB4762463.1"/>
    </source>
</evidence>
<reference evidence="3" key="1">
    <citation type="submission" date="2020-05" db="EMBL/GenBank/DDBJ databases">
        <authorList>
            <person name="Chiriac C."/>
            <person name="Salcher M."/>
            <person name="Ghai R."/>
            <person name="Kavagutti S V."/>
        </authorList>
    </citation>
    <scope>NUCLEOTIDE SEQUENCE</scope>
</reference>
<dbReference type="AlphaFoldDB" id="A0A6J7ARZ0"/>
<accession>A0A6J7ARZ0</accession>
<sequence>MVNPFEHLDGMDPVAVPLAALTAGAVGVLHAAARAAGEKCR</sequence>
<evidence type="ECO:0000256" key="1">
    <source>
        <dbReference type="SAM" id="Phobius"/>
    </source>
</evidence>
<name>A0A6J7ARZ0_9ZZZZ</name>
<gene>
    <name evidence="2" type="ORF">UFOPK2754_02505</name>
    <name evidence="3" type="ORF">UFOPK3139_02520</name>
</gene>
<feature type="transmembrane region" description="Helical" evidence="1">
    <location>
        <begin position="14"/>
        <end position="33"/>
    </location>
</feature>